<dbReference type="InterPro" id="IPR025857">
    <property type="entry name" value="MacB_PCD"/>
</dbReference>
<feature type="transmembrane region" description="Helical" evidence="7">
    <location>
        <begin position="20"/>
        <end position="41"/>
    </location>
</feature>
<proteinExistence type="inferred from homology"/>
<feature type="transmembrane region" description="Helical" evidence="7">
    <location>
        <begin position="710"/>
        <end position="729"/>
    </location>
</feature>
<keyword evidence="3 7" id="KW-0812">Transmembrane</keyword>
<keyword evidence="2" id="KW-1003">Cell membrane</keyword>
<feature type="transmembrane region" description="Helical" evidence="7">
    <location>
        <begin position="375"/>
        <end position="397"/>
    </location>
</feature>
<evidence type="ECO:0000256" key="3">
    <source>
        <dbReference type="ARBA" id="ARBA00022692"/>
    </source>
</evidence>
<feature type="transmembrane region" description="Helical" evidence="7">
    <location>
        <begin position="283"/>
        <end position="304"/>
    </location>
</feature>
<evidence type="ECO:0000256" key="6">
    <source>
        <dbReference type="ARBA" id="ARBA00038076"/>
    </source>
</evidence>
<feature type="domain" description="MacB-like periplasmic core" evidence="9">
    <location>
        <begin position="480"/>
        <end position="582"/>
    </location>
</feature>
<evidence type="ECO:0000259" key="8">
    <source>
        <dbReference type="Pfam" id="PF02687"/>
    </source>
</evidence>
<evidence type="ECO:0000256" key="4">
    <source>
        <dbReference type="ARBA" id="ARBA00022989"/>
    </source>
</evidence>
<dbReference type="InterPro" id="IPR050250">
    <property type="entry name" value="Macrolide_Exporter_MacB"/>
</dbReference>
<comment type="caution">
    <text evidence="10">The sequence shown here is derived from an EMBL/GenBank/DDBJ whole genome shotgun (WGS) entry which is preliminary data.</text>
</comment>
<dbReference type="Proteomes" id="UP000658258">
    <property type="component" value="Unassembled WGS sequence"/>
</dbReference>
<protein>
    <submittedName>
        <fullName evidence="10">ABC transporter permease</fullName>
    </submittedName>
</protein>
<reference evidence="11" key="1">
    <citation type="journal article" date="2019" name="Int. J. Syst. Evol. Microbiol.">
        <title>The Global Catalogue of Microorganisms (GCM) 10K type strain sequencing project: providing services to taxonomists for standard genome sequencing and annotation.</title>
        <authorList>
            <consortium name="The Broad Institute Genomics Platform"/>
            <consortium name="The Broad Institute Genome Sequencing Center for Infectious Disease"/>
            <person name="Wu L."/>
            <person name="Ma J."/>
        </authorList>
    </citation>
    <scope>NUCLEOTIDE SEQUENCE [LARGE SCALE GENOMIC DNA]</scope>
    <source>
        <strain evidence="11">CGMCC 1.15111</strain>
    </source>
</reference>
<dbReference type="Pfam" id="PF02687">
    <property type="entry name" value="FtsX"/>
    <property type="match status" value="2"/>
</dbReference>
<keyword evidence="5 7" id="KW-0472">Membrane</keyword>
<feature type="transmembrane region" description="Helical" evidence="7">
    <location>
        <begin position="336"/>
        <end position="355"/>
    </location>
</feature>
<dbReference type="RefSeq" id="WP_189631271.1">
    <property type="nucleotide sequence ID" value="NZ_BNAG01000004.1"/>
</dbReference>
<feature type="transmembrane region" description="Helical" evidence="7">
    <location>
        <begin position="744"/>
        <end position="764"/>
    </location>
</feature>
<feature type="domain" description="ABC3 transporter permease C-terminal" evidence="8">
    <location>
        <begin position="661"/>
        <end position="773"/>
    </location>
</feature>
<sequence>MIKNYLKTAIRNIRRNKLYAGLNILGLSIGLGSFFIIYLFLQNELAYDQFHEKKDRIYRVIQNYESDFGSEKQASFSDAFSPKLVESVPGIEAFSRVHSNSIGFGFNKEEQGRSNIATILVDRGFLDIFSIEIINGSTVNPLESPSAMLISESAAIKNYGTIDVIGKEVDYYGRDTYLISAVFKDLPNNSSIKADAIALYEKMYAYKGDGNWNVTMNSLQTFLLLNANTAISDVEGKLTNIYGEENPWGAEKTLSLQPLSNVHYSLDVRDEVTEKTDRQYVTIFYLVSFFILACSVINYISLAVSQSIERGKEIGVRKVAGASKGELYRQFMVESVIHVSASFVLSMILVELLIPQLETLVERDLGISTLNQPTLILKGAIFSVFIAIVCSLYPAYLSTRLRVVSIFKHTNQALSPQSLIGAISLLQIAVFIVLICVSATANRQMHFMRNENLGFNKDHQLVLENMPWTTRHAKKNELLKIPGVNAVSGGGQLPNDVTASMSFSGHDFKFRFFEIEKDYFKTLEIDFLAGRNFLPEDPDSSKLVVINATAAQKLGYDAESAVGKTLGSGRSTHKIVGVVNDFHFASKKEVIEPVLFKRFIKGSNGEFLINIDGANWAETAQAVLDYYHDIPDVYEYSYYFLEDRIGAQYKQENVMITMLNTFTGVAAVVAFIGLFGITGYSARRRLKEMSIRKVLGASFMAIQKTLNWSGFMRLALATLIAIPVVYYWMDSWLSSFAYRIELPIGLIILAILIASVIVLSTAMLHSIRAYLINPVDVLKEE</sequence>
<comment type="subcellular location">
    <subcellularLocation>
        <location evidence="1">Cell membrane</location>
        <topology evidence="1">Multi-pass membrane protein</topology>
    </subcellularLocation>
</comment>
<comment type="similarity">
    <text evidence="6">Belongs to the ABC-4 integral membrane protein family.</text>
</comment>
<dbReference type="Pfam" id="PF12704">
    <property type="entry name" value="MacB_PCD"/>
    <property type="match status" value="2"/>
</dbReference>
<evidence type="ECO:0000256" key="7">
    <source>
        <dbReference type="SAM" id="Phobius"/>
    </source>
</evidence>
<dbReference type="PANTHER" id="PTHR30572">
    <property type="entry name" value="MEMBRANE COMPONENT OF TRANSPORTER-RELATED"/>
    <property type="match status" value="1"/>
</dbReference>
<feature type="transmembrane region" description="Helical" evidence="7">
    <location>
        <begin position="658"/>
        <end position="682"/>
    </location>
</feature>
<evidence type="ECO:0000313" key="10">
    <source>
        <dbReference type="EMBL" id="GHE72937.1"/>
    </source>
</evidence>
<organism evidence="10 11">
    <name type="scientific">Roseivirga thermotolerans</name>
    <dbReference type="NCBI Taxonomy" id="1758176"/>
    <lineage>
        <taxon>Bacteria</taxon>
        <taxon>Pseudomonadati</taxon>
        <taxon>Bacteroidota</taxon>
        <taxon>Cytophagia</taxon>
        <taxon>Cytophagales</taxon>
        <taxon>Roseivirgaceae</taxon>
        <taxon>Roseivirga</taxon>
    </lineage>
</organism>
<dbReference type="EMBL" id="BNAG01000004">
    <property type="protein sequence ID" value="GHE72937.1"/>
    <property type="molecule type" value="Genomic_DNA"/>
</dbReference>
<evidence type="ECO:0000259" key="9">
    <source>
        <dbReference type="Pfam" id="PF12704"/>
    </source>
</evidence>
<feature type="domain" description="MacB-like periplasmic core" evidence="9">
    <location>
        <begin position="21"/>
        <end position="240"/>
    </location>
</feature>
<keyword evidence="11" id="KW-1185">Reference proteome</keyword>
<dbReference type="PANTHER" id="PTHR30572:SF4">
    <property type="entry name" value="ABC TRANSPORTER PERMEASE YTRF"/>
    <property type="match status" value="1"/>
</dbReference>
<feature type="transmembrane region" description="Helical" evidence="7">
    <location>
        <begin position="418"/>
        <end position="441"/>
    </location>
</feature>
<evidence type="ECO:0000256" key="2">
    <source>
        <dbReference type="ARBA" id="ARBA00022475"/>
    </source>
</evidence>
<evidence type="ECO:0000313" key="11">
    <source>
        <dbReference type="Proteomes" id="UP000658258"/>
    </source>
</evidence>
<name>A0ABQ3I8X4_9BACT</name>
<keyword evidence="4 7" id="KW-1133">Transmembrane helix</keyword>
<feature type="domain" description="ABC3 transporter permease C-terminal" evidence="8">
    <location>
        <begin position="286"/>
        <end position="400"/>
    </location>
</feature>
<accession>A0ABQ3I8X4</accession>
<evidence type="ECO:0000256" key="5">
    <source>
        <dbReference type="ARBA" id="ARBA00023136"/>
    </source>
</evidence>
<gene>
    <name evidence="10" type="ORF">GCM10011340_31750</name>
</gene>
<dbReference type="InterPro" id="IPR003838">
    <property type="entry name" value="ABC3_permease_C"/>
</dbReference>
<evidence type="ECO:0000256" key="1">
    <source>
        <dbReference type="ARBA" id="ARBA00004651"/>
    </source>
</evidence>